<dbReference type="Proteomes" id="UP001331761">
    <property type="component" value="Unassembled WGS sequence"/>
</dbReference>
<reference evidence="1 2" key="1">
    <citation type="submission" date="2019-10" db="EMBL/GenBank/DDBJ databases">
        <title>Assembly and Annotation for the nematode Trichostrongylus colubriformis.</title>
        <authorList>
            <person name="Martin J."/>
        </authorList>
    </citation>
    <scope>NUCLEOTIDE SEQUENCE [LARGE SCALE GENOMIC DNA]</scope>
    <source>
        <strain evidence="1">G859</strain>
        <tissue evidence="1">Whole worm</tissue>
    </source>
</reference>
<comment type="caution">
    <text evidence="1">The sequence shown here is derived from an EMBL/GenBank/DDBJ whole genome shotgun (WGS) entry which is preliminary data.</text>
</comment>
<dbReference type="EMBL" id="WIXE01010709">
    <property type="protein sequence ID" value="KAK5977352.1"/>
    <property type="molecule type" value="Genomic_DNA"/>
</dbReference>
<organism evidence="1 2">
    <name type="scientific">Trichostrongylus colubriformis</name>
    <name type="common">Black scour worm</name>
    <dbReference type="NCBI Taxonomy" id="6319"/>
    <lineage>
        <taxon>Eukaryota</taxon>
        <taxon>Metazoa</taxon>
        <taxon>Ecdysozoa</taxon>
        <taxon>Nematoda</taxon>
        <taxon>Chromadorea</taxon>
        <taxon>Rhabditida</taxon>
        <taxon>Rhabditina</taxon>
        <taxon>Rhabditomorpha</taxon>
        <taxon>Strongyloidea</taxon>
        <taxon>Trichostrongylidae</taxon>
        <taxon>Trichostrongylus</taxon>
    </lineage>
</organism>
<proteinExistence type="predicted"/>
<gene>
    <name evidence="1" type="ORF">GCK32_020593</name>
</gene>
<evidence type="ECO:0000313" key="1">
    <source>
        <dbReference type="EMBL" id="KAK5977352.1"/>
    </source>
</evidence>
<evidence type="ECO:0000313" key="2">
    <source>
        <dbReference type="Proteomes" id="UP001331761"/>
    </source>
</evidence>
<dbReference type="AlphaFoldDB" id="A0AAN8FN52"/>
<protein>
    <submittedName>
        <fullName evidence="1">Uncharacterized protein</fullName>
    </submittedName>
</protein>
<sequence length="38" mass="4322">MQEEPTNVTSWRMGAASAVDERRFLGNFASIRSSFSVW</sequence>
<keyword evidence="2" id="KW-1185">Reference proteome</keyword>
<accession>A0AAN8FN52</accession>
<name>A0AAN8FN52_TRICO</name>